<gene>
    <name evidence="2" type="ORF">sscle_06g054780</name>
</gene>
<protein>
    <recommendedName>
        <fullName evidence="1">Serine aminopeptidase S33 domain-containing protein</fullName>
    </recommendedName>
</protein>
<feature type="domain" description="Serine aminopeptidase S33" evidence="1">
    <location>
        <begin position="26"/>
        <end position="271"/>
    </location>
</feature>
<dbReference type="InterPro" id="IPR022742">
    <property type="entry name" value="Hydrolase_4"/>
</dbReference>
<name>A0A1D9Q6Y3_SCLS1</name>
<evidence type="ECO:0000313" key="3">
    <source>
        <dbReference type="Proteomes" id="UP000177798"/>
    </source>
</evidence>
<accession>A0A1D9Q6Y3</accession>
<dbReference type="OrthoDB" id="10249433at2759"/>
<reference evidence="3" key="1">
    <citation type="journal article" date="2017" name="Genome Biol. Evol.">
        <title>The complete genome sequence of the phytopathogenic fungus Sclerotinia sclerotiorum reveals insights into the genome architecture of broad host range pathogens.</title>
        <authorList>
            <person name="Derbyshire M."/>
            <person name="Denton-Giles M."/>
            <person name="Hegedus D."/>
            <person name="Seifbarghy S."/>
            <person name="Rollins J."/>
            <person name="van Kan J."/>
            <person name="Seidl M.F."/>
            <person name="Faino L."/>
            <person name="Mbengue M."/>
            <person name="Navaud O."/>
            <person name="Raffaele S."/>
            <person name="Hammond-Kosack K."/>
            <person name="Heard S."/>
            <person name="Oliver R."/>
        </authorList>
    </citation>
    <scope>NUCLEOTIDE SEQUENCE [LARGE SCALE GENOMIC DNA]</scope>
    <source>
        <strain evidence="3">ATCC 18683 / 1980 / Ss-1</strain>
    </source>
</reference>
<evidence type="ECO:0000259" key="1">
    <source>
        <dbReference type="Pfam" id="PF12146"/>
    </source>
</evidence>
<sequence length="304" mass="33987">MYTEIEGTHKIGSQSLYTKTWKPDAPPKALLIFIHGFSDHINRYYILFPTLASRGIEVRAFDQRGWGRSVTKPSEKGLTGPTSLVISDIVSFIKAQMPSPVPIFLMGHSMGGGEVITLASDPKYADLMHSIRGFLLEAPFVAFPKGFEPSFLTVFFGRLAGRFLPHRQMVNKLPPENLTRDPEVIKSINEDTLMHNTGTLEGLAGMLDRTAAMNQGKTKLNPGVRSLWLGHGTEDKGTSFEGSEKWFNQQTALTDKEFKRYEGWYHQLHADLPDDREIFAQDVGDWILARCDGEEGSKVGQSKL</sequence>
<dbReference type="EMBL" id="CP017819">
    <property type="protein sequence ID" value="APA10708.1"/>
    <property type="molecule type" value="Genomic_DNA"/>
</dbReference>
<dbReference type="InterPro" id="IPR029058">
    <property type="entry name" value="AB_hydrolase_fold"/>
</dbReference>
<dbReference type="Pfam" id="PF12146">
    <property type="entry name" value="Hydrolase_4"/>
    <property type="match status" value="1"/>
</dbReference>
<dbReference type="AlphaFoldDB" id="A0A1D9Q6Y3"/>
<dbReference type="Gene3D" id="3.40.50.1820">
    <property type="entry name" value="alpha/beta hydrolase"/>
    <property type="match status" value="1"/>
</dbReference>
<organism evidence="2 3">
    <name type="scientific">Sclerotinia sclerotiorum (strain ATCC 18683 / 1980 / Ss-1)</name>
    <name type="common">White mold</name>
    <name type="synonym">Whetzelinia sclerotiorum</name>
    <dbReference type="NCBI Taxonomy" id="665079"/>
    <lineage>
        <taxon>Eukaryota</taxon>
        <taxon>Fungi</taxon>
        <taxon>Dikarya</taxon>
        <taxon>Ascomycota</taxon>
        <taxon>Pezizomycotina</taxon>
        <taxon>Leotiomycetes</taxon>
        <taxon>Helotiales</taxon>
        <taxon>Sclerotiniaceae</taxon>
        <taxon>Sclerotinia</taxon>
    </lineage>
</organism>
<dbReference type="FunFam" id="3.40.50.1820:FF:000255">
    <property type="entry name" value="Alpha/beta hydrolase, putative"/>
    <property type="match status" value="1"/>
</dbReference>
<dbReference type="VEuPathDB" id="FungiDB:sscle_06g054780"/>
<dbReference type="PANTHER" id="PTHR11614">
    <property type="entry name" value="PHOSPHOLIPASE-RELATED"/>
    <property type="match status" value="1"/>
</dbReference>
<dbReference type="InterPro" id="IPR051044">
    <property type="entry name" value="MAG_DAG_Lipase"/>
</dbReference>
<dbReference type="Proteomes" id="UP000177798">
    <property type="component" value="Chromosome 6"/>
</dbReference>
<proteinExistence type="predicted"/>
<dbReference type="SUPFAM" id="SSF53474">
    <property type="entry name" value="alpha/beta-Hydrolases"/>
    <property type="match status" value="1"/>
</dbReference>
<evidence type="ECO:0000313" key="2">
    <source>
        <dbReference type="EMBL" id="APA10708.1"/>
    </source>
</evidence>